<comment type="similarity">
    <text evidence="1">Belongs to the peptidase C1 family.</text>
</comment>
<dbReference type="PRINTS" id="PR00705">
    <property type="entry name" value="PAPAIN"/>
</dbReference>
<dbReference type="Pfam" id="PF00112">
    <property type="entry name" value="Peptidase_C1"/>
    <property type="match status" value="1"/>
</dbReference>
<dbReference type="CDD" id="cd02248">
    <property type="entry name" value="Peptidase_C1A"/>
    <property type="match status" value="1"/>
</dbReference>
<dbReference type="InterPro" id="IPR038765">
    <property type="entry name" value="Papain-like_cys_pep_sf"/>
</dbReference>
<gene>
    <name evidence="3" type="ORF">PSDVSF_13340</name>
</gene>
<protein>
    <recommendedName>
        <fullName evidence="2">Peptidase C1A papain C-terminal domain-containing protein</fullName>
    </recommendedName>
</protein>
<keyword evidence="4" id="KW-1185">Reference proteome</keyword>
<feature type="domain" description="Peptidase C1A papain C-terminal" evidence="2">
    <location>
        <begin position="44"/>
        <end position="260"/>
    </location>
</feature>
<dbReference type="InterPro" id="IPR000169">
    <property type="entry name" value="Pept_cys_AS"/>
</dbReference>
<dbReference type="InterPro" id="IPR025660">
    <property type="entry name" value="Pept_his_AS"/>
</dbReference>
<evidence type="ECO:0000256" key="1">
    <source>
        <dbReference type="ARBA" id="ARBA00008455"/>
    </source>
</evidence>
<sequence length="271" mass="30831">MTEILRPEEYGLGDEAVEETFYNEFMVSIETLELDSAILFEEQATSEYDARDYGLVSPPKDQGTCGSCWAFAAAGTMESKILKFNGQLYNISEQQLVSCNTTMKGCCGGDGRALLFYQNNKPWLEHNVIYYDASTRCPEERTRECQDFEAQGIDYLGQGFYTVPNNASEMKKSLLDHGPCYFRYDVYEDFYDYWKEGQLGAVYQQESGNPLGGHAVQIIGWSDSKGAWLLKNSWGRSTGPNQDGTFWIAYEGHMNPLQFQMFNLSRLIKKT</sequence>
<reference evidence="3" key="1">
    <citation type="journal article" date="2022" name="Arch. Microbiol.">
        <title>Pseudodesulfovibrio sediminis sp. nov., a mesophilic and neutrophilic sulfate-reducing bacterium isolated from sediment of a brackish lake.</title>
        <authorList>
            <person name="Takahashi A."/>
            <person name="Kojima H."/>
            <person name="Watanabe M."/>
            <person name="Fukui M."/>
        </authorList>
    </citation>
    <scope>NUCLEOTIDE SEQUENCE</scope>
    <source>
        <strain evidence="3">SF6</strain>
    </source>
</reference>
<dbReference type="InterPro" id="IPR039417">
    <property type="entry name" value="Peptidase_C1A_papain-like"/>
</dbReference>
<dbReference type="PROSITE" id="PS00139">
    <property type="entry name" value="THIOL_PROTEASE_CYS"/>
    <property type="match status" value="1"/>
</dbReference>
<dbReference type="Proteomes" id="UP001053296">
    <property type="component" value="Chromosome"/>
</dbReference>
<dbReference type="InterPro" id="IPR013128">
    <property type="entry name" value="Peptidase_C1A"/>
</dbReference>
<name>A0ABN6EP10_9BACT</name>
<evidence type="ECO:0000259" key="2">
    <source>
        <dbReference type="SMART" id="SM00645"/>
    </source>
</evidence>
<proteinExistence type="inferred from homology"/>
<accession>A0ABN6EP10</accession>
<dbReference type="RefSeq" id="WP_229595438.1">
    <property type="nucleotide sequence ID" value="NZ_AP024485.1"/>
</dbReference>
<dbReference type="PROSITE" id="PS00639">
    <property type="entry name" value="THIOL_PROTEASE_HIS"/>
    <property type="match status" value="1"/>
</dbReference>
<evidence type="ECO:0000313" key="4">
    <source>
        <dbReference type="Proteomes" id="UP001053296"/>
    </source>
</evidence>
<evidence type="ECO:0000313" key="3">
    <source>
        <dbReference type="EMBL" id="BCS88092.1"/>
    </source>
</evidence>
<dbReference type="EMBL" id="AP024485">
    <property type="protein sequence ID" value="BCS88092.1"/>
    <property type="molecule type" value="Genomic_DNA"/>
</dbReference>
<dbReference type="InterPro" id="IPR000668">
    <property type="entry name" value="Peptidase_C1A_C"/>
</dbReference>
<dbReference type="PANTHER" id="PTHR12411">
    <property type="entry name" value="CYSTEINE PROTEASE FAMILY C1-RELATED"/>
    <property type="match status" value="1"/>
</dbReference>
<dbReference type="SUPFAM" id="SSF54001">
    <property type="entry name" value="Cysteine proteinases"/>
    <property type="match status" value="1"/>
</dbReference>
<organism evidence="3 4">
    <name type="scientific">Pseudodesulfovibrio sediminis</name>
    <dbReference type="NCBI Taxonomy" id="2810563"/>
    <lineage>
        <taxon>Bacteria</taxon>
        <taxon>Pseudomonadati</taxon>
        <taxon>Thermodesulfobacteriota</taxon>
        <taxon>Desulfovibrionia</taxon>
        <taxon>Desulfovibrionales</taxon>
        <taxon>Desulfovibrionaceae</taxon>
    </lineage>
</organism>
<dbReference type="SMART" id="SM00645">
    <property type="entry name" value="Pept_C1"/>
    <property type="match status" value="1"/>
</dbReference>
<dbReference type="Gene3D" id="3.90.70.10">
    <property type="entry name" value="Cysteine proteinases"/>
    <property type="match status" value="1"/>
</dbReference>